<sequence length="100" mass="11644">MNSSAHIKLAIERCVPKKRKYVDVLRSPFCALLKILNVPSIEQLANQKNVLNPVMIEKCKYVKPWIEDLSRPFKRIDKNFLSHELQVFLSRDDVGCCKFP</sequence>
<evidence type="ECO:0000313" key="1">
    <source>
        <dbReference type="EMBL" id="GFC57473.1"/>
    </source>
</evidence>
<dbReference type="AlphaFoldDB" id="A0A699QBF3"/>
<reference evidence="1" key="1">
    <citation type="journal article" date="2019" name="Sci. Rep.">
        <title>Draft genome of Tanacetum cinerariifolium, the natural source of mosquito coil.</title>
        <authorList>
            <person name="Yamashiro T."/>
            <person name="Shiraishi A."/>
            <person name="Satake H."/>
            <person name="Nakayama K."/>
        </authorList>
    </citation>
    <scope>NUCLEOTIDE SEQUENCE</scope>
</reference>
<name>A0A699QBF3_TANCI</name>
<organism evidence="1">
    <name type="scientific">Tanacetum cinerariifolium</name>
    <name type="common">Dalmatian daisy</name>
    <name type="synonym">Chrysanthemum cinerariifolium</name>
    <dbReference type="NCBI Taxonomy" id="118510"/>
    <lineage>
        <taxon>Eukaryota</taxon>
        <taxon>Viridiplantae</taxon>
        <taxon>Streptophyta</taxon>
        <taxon>Embryophyta</taxon>
        <taxon>Tracheophyta</taxon>
        <taxon>Spermatophyta</taxon>
        <taxon>Magnoliopsida</taxon>
        <taxon>eudicotyledons</taxon>
        <taxon>Gunneridae</taxon>
        <taxon>Pentapetalae</taxon>
        <taxon>asterids</taxon>
        <taxon>campanulids</taxon>
        <taxon>Asterales</taxon>
        <taxon>Asteraceae</taxon>
        <taxon>Asteroideae</taxon>
        <taxon>Anthemideae</taxon>
        <taxon>Anthemidinae</taxon>
        <taxon>Tanacetum</taxon>
    </lineage>
</organism>
<gene>
    <name evidence="1" type="ORF">Tci_829443</name>
</gene>
<accession>A0A699QBF3</accession>
<dbReference type="EMBL" id="BKCJ010973766">
    <property type="protein sequence ID" value="GFC57473.1"/>
    <property type="molecule type" value="Genomic_DNA"/>
</dbReference>
<protein>
    <submittedName>
        <fullName evidence="1">Phospholipase-like protein</fullName>
    </submittedName>
</protein>
<comment type="caution">
    <text evidence="1">The sequence shown here is derived from an EMBL/GenBank/DDBJ whole genome shotgun (WGS) entry which is preliminary data.</text>
</comment>
<proteinExistence type="predicted"/>